<evidence type="ECO:0000313" key="1">
    <source>
        <dbReference type="EMBL" id="TMQ56580.1"/>
    </source>
</evidence>
<dbReference type="PANTHER" id="PTHR38436:SF1">
    <property type="entry name" value="ESTER CYCLASE"/>
    <property type="match status" value="1"/>
</dbReference>
<dbReference type="Pfam" id="PF07366">
    <property type="entry name" value="SnoaL"/>
    <property type="match status" value="1"/>
</dbReference>
<comment type="caution">
    <text evidence="1">The sequence shown here is derived from an EMBL/GenBank/DDBJ whole genome shotgun (WGS) entry which is preliminary data.</text>
</comment>
<proteinExistence type="predicted"/>
<dbReference type="PANTHER" id="PTHR38436">
    <property type="entry name" value="POLYKETIDE CYCLASE SNOAL-LIKE DOMAIN"/>
    <property type="match status" value="1"/>
</dbReference>
<name>A0A538SYW0_UNCEI</name>
<reference evidence="1 2" key="1">
    <citation type="journal article" date="2019" name="Nat. Microbiol.">
        <title>Mediterranean grassland soil C-N compound turnover is dependent on rainfall and depth, and is mediated by genomically divergent microorganisms.</title>
        <authorList>
            <person name="Diamond S."/>
            <person name="Andeer P.F."/>
            <person name="Li Z."/>
            <person name="Crits-Christoph A."/>
            <person name="Burstein D."/>
            <person name="Anantharaman K."/>
            <person name="Lane K.R."/>
            <person name="Thomas B.C."/>
            <person name="Pan C."/>
            <person name="Northen T.R."/>
            <person name="Banfield J.F."/>
        </authorList>
    </citation>
    <scope>NUCLEOTIDE SEQUENCE [LARGE SCALE GENOMIC DNA]</scope>
    <source>
        <strain evidence="1">WS_6</strain>
    </source>
</reference>
<sequence>MASKDLTKISRDHIEAFNAADWSRVKETLTANALYNEVGTQRRIQGVDAIVTAYQGWKRAFPDVKGKVTNAVSMGDNVVLEITWEGTHTGPLEGPGGTIAATGKRQVTPSALLLLFEGDKIKESRHYFDMLTLLQQIGAVPAGVR</sequence>
<gene>
    <name evidence="1" type="ORF">E6K76_12405</name>
</gene>
<protein>
    <submittedName>
        <fullName evidence="1">Ester cyclase</fullName>
    </submittedName>
</protein>
<dbReference type="AlphaFoldDB" id="A0A538SYW0"/>
<accession>A0A538SYW0</accession>
<dbReference type="Gene3D" id="3.10.450.50">
    <property type="match status" value="1"/>
</dbReference>
<dbReference type="SUPFAM" id="SSF54427">
    <property type="entry name" value="NTF2-like"/>
    <property type="match status" value="1"/>
</dbReference>
<dbReference type="GO" id="GO:0030638">
    <property type="term" value="P:polyketide metabolic process"/>
    <property type="evidence" value="ECO:0007669"/>
    <property type="project" value="InterPro"/>
</dbReference>
<dbReference type="InterPro" id="IPR032710">
    <property type="entry name" value="NTF2-like_dom_sf"/>
</dbReference>
<organism evidence="1 2">
    <name type="scientific">Eiseniibacteriota bacterium</name>
    <dbReference type="NCBI Taxonomy" id="2212470"/>
    <lineage>
        <taxon>Bacteria</taxon>
        <taxon>Candidatus Eiseniibacteriota</taxon>
    </lineage>
</organism>
<dbReference type="Proteomes" id="UP000316852">
    <property type="component" value="Unassembled WGS sequence"/>
</dbReference>
<dbReference type="InterPro" id="IPR009959">
    <property type="entry name" value="Cyclase_SnoaL-like"/>
</dbReference>
<dbReference type="EMBL" id="VBOW01000091">
    <property type="protein sequence ID" value="TMQ56580.1"/>
    <property type="molecule type" value="Genomic_DNA"/>
</dbReference>
<evidence type="ECO:0000313" key="2">
    <source>
        <dbReference type="Proteomes" id="UP000316852"/>
    </source>
</evidence>